<comment type="caution">
    <text evidence="1">The sequence shown here is derived from an EMBL/GenBank/DDBJ whole genome shotgun (WGS) entry which is preliminary data.</text>
</comment>
<dbReference type="Proteomes" id="UP001500282">
    <property type="component" value="Unassembled WGS sequence"/>
</dbReference>
<protein>
    <submittedName>
        <fullName evidence="1">Uncharacterized protein</fullName>
    </submittedName>
</protein>
<proteinExistence type="predicted"/>
<gene>
    <name evidence="1" type="ORF">GCM10009579_37970</name>
</gene>
<dbReference type="EMBL" id="BAAAIH010000019">
    <property type="protein sequence ID" value="GAA1275359.1"/>
    <property type="molecule type" value="Genomic_DNA"/>
</dbReference>
<accession>A0ABN1X264</accession>
<evidence type="ECO:0000313" key="1">
    <source>
        <dbReference type="EMBL" id="GAA1275359.1"/>
    </source>
</evidence>
<evidence type="ECO:0000313" key="2">
    <source>
        <dbReference type="Proteomes" id="UP001500282"/>
    </source>
</evidence>
<name>A0ABN1X264_9ACTN</name>
<reference evidence="1 2" key="1">
    <citation type="journal article" date="2019" name="Int. J. Syst. Evol. Microbiol.">
        <title>The Global Catalogue of Microorganisms (GCM) 10K type strain sequencing project: providing services to taxonomists for standard genome sequencing and annotation.</title>
        <authorList>
            <consortium name="The Broad Institute Genomics Platform"/>
            <consortium name="The Broad Institute Genome Sequencing Center for Infectious Disease"/>
            <person name="Wu L."/>
            <person name="Ma J."/>
        </authorList>
    </citation>
    <scope>NUCLEOTIDE SEQUENCE [LARGE SCALE GENOMIC DNA]</scope>
    <source>
        <strain evidence="1 2">JCM 11448</strain>
    </source>
</reference>
<sequence>MARSFDAVVAAAHVAGGPQGAELGAERGQLADEEALGAGVEEVVAGEVDAAVVGGGGASPC</sequence>
<keyword evidence="2" id="KW-1185">Reference proteome</keyword>
<organism evidence="1 2">
    <name type="scientific">Streptomyces javensis</name>
    <dbReference type="NCBI Taxonomy" id="114698"/>
    <lineage>
        <taxon>Bacteria</taxon>
        <taxon>Bacillati</taxon>
        <taxon>Actinomycetota</taxon>
        <taxon>Actinomycetes</taxon>
        <taxon>Kitasatosporales</taxon>
        <taxon>Streptomycetaceae</taxon>
        <taxon>Streptomyces</taxon>
        <taxon>Streptomyces violaceusniger group</taxon>
    </lineage>
</organism>